<dbReference type="Gene3D" id="3.30.40.10">
    <property type="entry name" value="Zinc/RING finger domain, C3HC4 (zinc finger)"/>
    <property type="match status" value="2"/>
</dbReference>
<proteinExistence type="predicted"/>
<keyword evidence="3" id="KW-0677">Repeat</keyword>
<feature type="compositionally biased region" description="Polar residues" evidence="10">
    <location>
        <begin position="708"/>
        <end position="721"/>
    </location>
</feature>
<dbReference type="Gene3D" id="1.20.920.10">
    <property type="entry name" value="Bromodomain-like"/>
    <property type="match status" value="1"/>
</dbReference>
<evidence type="ECO:0000259" key="12">
    <source>
        <dbReference type="PROSITE" id="PS50016"/>
    </source>
</evidence>
<dbReference type="FunFam" id="3.30.40.10:FF:000008">
    <property type="entry name" value="Bromodomain containing 1, isoform CRA_a"/>
    <property type="match status" value="1"/>
</dbReference>
<feature type="domain" description="PWWP" evidence="13">
    <location>
        <begin position="1016"/>
        <end position="1078"/>
    </location>
</feature>
<dbReference type="CDD" id="cd05839">
    <property type="entry name" value="PWWP_BRPF"/>
    <property type="match status" value="1"/>
</dbReference>
<sequence length="1125" mass="125807">MAKSKPTPAPLRPAEKTYDIPTVSFRVITDDAALLAPAGVHSEQARSYGYNDFTDFERPAHYIRYIEPIESELAVQVEYDMDEQDQEWLDAVNASRKKDQSGPISYEVFEIILDRLEKEWFNLIKRIPQPASHLPVEDSKCAICDDGEGENSNAIVFCDGCNLAVHQDCYGVPYIPEGQWLCRKCTVSPENPVSCLFCPNEGGAFKQTTTGHWSHLLCAIWIPELGVGNAIYMEPVEGVEMVPKNRWKLVCSLCKERAGACIQCENKNCFTAFHVTCARQMGLLMSMKLMGSDGQLKAYCEKHLPADWRDARNMDDDDEDDTDYHDTDEDSEDRPIAPKRQRKNSTTTKTVTTKTARAHAKSYRPGPPIVPRLIVNKLVDYVGKLSIRKRQPFIEKLCRYWSLKREARRGAPLLKRLHLEPWTATSESREQTDAQKAQKLEFLLALRNDLEKVRLLAELVRKREKEKLRQAQVIKEVVDNFIFPHYAALRSTLEKVVAMDRGELFFHPVNTAEVPDYADVVKEPMSWSGIEEKLDNIAYLDVAEFKADINLVLSNAMLYNKSETPFHRTASRIKKNVKPILDELDSIPLESALLPDDDTLAAPPNGSVGDLEVSLVRLQTLLTPDSTEPTRDLLASIFVSEIEKQKPRSPTPPPQTTQPQKRVRKHMSAAEKKRLFEERDAAYKERISLGVGSTRRSRGGPLDGLPTEVSSPMDVSTTPATPQEEEQPVAEPSRRRTTRQGPPGAIEELADGETSARSSPGRIRPQARPQRGVLGLQSVAVVSDRERREREKQLDLVADEIGAADEYKRFNVGWILPEGSKRKRAAPPPPPPPKQKTRTPSGRQVSSGRANTILVSHGSRSSVKAPTGSPQPSERSKGRASSSAEPASRPSKKRRAESHDSESKPSKRGRPAEELKEVVEELTPVPESAPTTAVEATFPRRGESLTPPPEEPEAPEAPPEEDVKPAVESPAKVVEDAAVDETPAAEVAPAEEVPKEKPKARTPKKKGSKADDDFPPGTQVWAKVTSYPYFPGVVIDHVDKWDTVPQSVLDLEDQSNGRTWLVRFHDKQRSYAWVHRERMEKIGADDARDQIFLSGKEPGGRSQKFKSSHVKQACRKAYQQALADL</sequence>
<evidence type="ECO:0000259" key="13">
    <source>
        <dbReference type="PROSITE" id="PS50812"/>
    </source>
</evidence>
<evidence type="ECO:0000256" key="10">
    <source>
        <dbReference type="SAM" id="MobiDB-lite"/>
    </source>
</evidence>
<dbReference type="PROSITE" id="PS51805">
    <property type="entry name" value="EPHD"/>
    <property type="match status" value="1"/>
</dbReference>
<feature type="compositionally biased region" description="Acidic residues" evidence="10">
    <location>
        <begin position="950"/>
        <end position="960"/>
    </location>
</feature>
<evidence type="ECO:0000256" key="2">
    <source>
        <dbReference type="ARBA" id="ARBA00022723"/>
    </source>
</evidence>
<dbReference type="GO" id="GO:0006325">
    <property type="term" value="P:chromatin organization"/>
    <property type="evidence" value="ECO:0007669"/>
    <property type="project" value="UniProtKB-ARBA"/>
</dbReference>
<dbReference type="SUPFAM" id="SSF47370">
    <property type="entry name" value="Bromodomain"/>
    <property type="match status" value="1"/>
</dbReference>
<dbReference type="InterPro" id="IPR001965">
    <property type="entry name" value="Znf_PHD"/>
</dbReference>
<keyword evidence="7" id="KW-0539">Nucleus</keyword>
<dbReference type="InterPro" id="IPR050701">
    <property type="entry name" value="Histone_Mod_Regulator"/>
</dbReference>
<dbReference type="Pfam" id="PF13831">
    <property type="entry name" value="PHD_2"/>
    <property type="match status" value="1"/>
</dbReference>
<evidence type="ECO:0000313" key="15">
    <source>
        <dbReference type="EMBL" id="WOO84942.1"/>
    </source>
</evidence>
<comment type="subcellular location">
    <subcellularLocation>
        <location evidence="1">Nucleus</location>
    </subcellularLocation>
</comment>
<dbReference type="EMBL" id="CP086719">
    <property type="protein sequence ID" value="WOO84942.1"/>
    <property type="molecule type" value="Genomic_DNA"/>
</dbReference>
<dbReference type="Gene3D" id="2.30.30.140">
    <property type="match status" value="1"/>
</dbReference>
<feature type="domain" description="Bromo" evidence="11">
    <location>
        <begin position="497"/>
        <end position="567"/>
    </location>
</feature>
<keyword evidence="4 9" id="KW-0863">Zinc-finger</keyword>
<dbReference type="SMART" id="SM00297">
    <property type="entry name" value="BROMO"/>
    <property type="match status" value="1"/>
</dbReference>
<feature type="compositionally biased region" description="Acidic residues" evidence="10">
    <location>
        <begin position="315"/>
        <end position="332"/>
    </location>
</feature>
<dbReference type="InterPro" id="IPR036427">
    <property type="entry name" value="Bromodomain-like_sf"/>
</dbReference>
<feature type="compositionally biased region" description="Polar residues" evidence="10">
    <location>
        <begin position="841"/>
        <end position="873"/>
    </location>
</feature>
<dbReference type="Pfam" id="PF00439">
    <property type="entry name" value="Bromodomain"/>
    <property type="match status" value="1"/>
</dbReference>
<dbReference type="PROSITE" id="PS50812">
    <property type="entry name" value="PWWP"/>
    <property type="match status" value="1"/>
</dbReference>
<evidence type="ECO:0000256" key="1">
    <source>
        <dbReference type="ARBA" id="ARBA00004123"/>
    </source>
</evidence>
<feature type="compositionally biased region" description="Low complexity" evidence="10">
    <location>
        <begin position="346"/>
        <end position="355"/>
    </location>
</feature>
<dbReference type="InterPro" id="IPR034732">
    <property type="entry name" value="EPHD"/>
</dbReference>
<protein>
    <submittedName>
        <fullName evidence="15">Peregrin</fullName>
    </submittedName>
</protein>
<keyword evidence="2" id="KW-0479">Metal-binding</keyword>
<dbReference type="InterPro" id="IPR001487">
    <property type="entry name" value="Bromodomain"/>
</dbReference>
<accession>A0AAF1BLC9</accession>
<gene>
    <name evidence="15" type="primary">BRPF1</name>
    <name evidence="15" type="ORF">LOC62_06G008450</name>
</gene>
<evidence type="ECO:0000259" key="11">
    <source>
        <dbReference type="PROSITE" id="PS50014"/>
    </source>
</evidence>
<dbReference type="AlphaFoldDB" id="A0AAF1BLC9"/>
<feature type="domain" description="PHD-type" evidence="14">
    <location>
        <begin position="192"/>
        <end position="304"/>
    </location>
</feature>
<feature type="compositionally biased region" description="Basic and acidic residues" evidence="10">
    <location>
        <begin position="897"/>
        <end position="919"/>
    </location>
</feature>
<dbReference type="GeneID" id="87811616"/>
<evidence type="ECO:0000256" key="4">
    <source>
        <dbReference type="ARBA" id="ARBA00022771"/>
    </source>
</evidence>
<dbReference type="Pfam" id="PF10513">
    <property type="entry name" value="EPL1"/>
    <property type="match status" value="1"/>
</dbReference>
<dbReference type="GO" id="GO:0006357">
    <property type="term" value="P:regulation of transcription by RNA polymerase II"/>
    <property type="evidence" value="ECO:0007669"/>
    <property type="project" value="TreeGrafter"/>
</dbReference>
<dbReference type="GO" id="GO:0005634">
    <property type="term" value="C:nucleus"/>
    <property type="evidence" value="ECO:0007669"/>
    <property type="project" value="UniProtKB-SubCell"/>
</dbReference>
<organism evidence="15 16">
    <name type="scientific">Vanrija pseudolonga</name>
    <dbReference type="NCBI Taxonomy" id="143232"/>
    <lineage>
        <taxon>Eukaryota</taxon>
        <taxon>Fungi</taxon>
        <taxon>Dikarya</taxon>
        <taxon>Basidiomycota</taxon>
        <taxon>Agaricomycotina</taxon>
        <taxon>Tremellomycetes</taxon>
        <taxon>Trichosporonales</taxon>
        <taxon>Trichosporonaceae</taxon>
        <taxon>Vanrija</taxon>
    </lineage>
</organism>
<evidence type="ECO:0000256" key="6">
    <source>
        <dbReference type="ARBA" id="ARBA00023117"/>
    </source>
</evidence>
<dbReference type="PANTHER" id="PTHR13793:SF107">
    <property type="entry name" value="BROMODOMAIN-CONTAINING PROTEIN HOMOLOG"/>
    <property type="match status" value="1"/>
</dbReference>
<feature type="domain" description="PHD-type" evidence="12">
    <location>
        <begin position="138"/>
        <end position="188"/>
    </location>
</feature>
<evidence type="ECO:0000313" key="16">
    <source>
        <dbReference type="Proteomes" id="UP000827549"/>
    </source>
</evidence>
<dbReference type="RefSeq" id="XP_062630968.1">
    <property type="nucleotide sequence ID" value="XM_062774984.1"/>
</dbReference>
<dbReference type="Pfam" id="PF13832">
    <property type="entry name" value="zf-HC5HC2H_2"/>
    <property type="match status" value="1"/>
</dbReference>
<keyword evidence="5" id="KW-0862">Zinc</keyword>
<dbReference type="Pfam" id="PF00855">
    <property type="entry name" value="PWWP"/>
    <property type="match status" value="1"/>
</dbReference>
<dbReference type="SUPFAM" id="SSF63748">
    <property type="entry name" value="Tudor/PWWP/MBT"/>
    <property type="match status" value="1"/>
</dbReference>
<evidence type="ECO:0000256" key="7">
    <source>
        <dbReference type="ARBA" id="ARBA00023242"/>
    </source>
</evidence>
<feature type="region of interest" description="Disordered" evidence="10">
    <location>
        <begin position="641"/>
        <end position="668"/>
    </location>
</feature>
<evidence type="ECO:0000256" key="8">
    <source>
        <dbReference type="PROSITE-ProRule" id="PRU00035"/>
    </source>
</evidence>
<dbReference type="Proteomes" id="UP000827549">
    <property type="component" value="Chromosome 6"/>
</dbReference>
<dbReference type="InterPro" id="IPR000313">
    <property type="entry name" value="PWWP_dom"/>
</dbReference>
<evidence type="ECO:0000256" key="3">
    <source>
        <dbReference type="ARBA" id="ARBA00022737"/>
    </source>
</evidence>
<dbReference type="SUPFAM" id="SSF57903">
    <property type="entry name" value="FYVE/PHD zinc finger"/>
    <property type="match status" value="2"/>
</dbReference>
<dbReference type="PRINTS" id="PR00503">
    <property type="entry name" value="BROMODOMAIN"/>
</dbReference>
<dbReference type="InterPro" id="IPR013083">
    <property type="entry name" value="Znf_RING/FYVE/PHD"/>
</dbReference>
<dbReference type="InterPro" id="IPR019787">
    <property type="entry name" value="Znf_PHD-finger"/>
</dbReference>
<dbReference type="PROSITE" id="PS50014">
    <property type="entry name" value="BROMODOMAIN_2"/>
    <property type="match status" value="1"/>
</dbReference>
<dbReference type="PROSITE" id="PS50016">
    <property type="entry name" value="ZF_PHD_2"/>
    <property type="match status" value="1"/>
</dbReference>
<dbReference type="SMART" id="SM00249">
    <property type="entry name" value="PHD"/>
    <property type="match status" value="2"/>
</dbReference>
<feature type="region of interest" description="Disordered" evidence="10">
    <location>
        <begin position="310"/>
        <end position="363"/>
    </location>
</feature>
<dbReference type="GO" id="GO:0008270">
    <property type="term" value="F:zinc ion binding"/>
    <property type="evidence" value="ECO:0007669"/>
    <property type="project" value="UniProtKB-KW"/>
</dbReference>
<evidence type="ECO:0000259" key="14">
    <source>
        <dbReference type="PROSITE" id="PS51805"/>
    </source>
</evidence>
<keyword evidence="16" id="KW-1185">Reference proteome</keyword>
<dbReference type="InterPro" id="IPR019786">
    <property type="entry name" value="Zinc_finger_PHD-type_CS"/>
</dbReference>
<feature type="compositionally biased region" description="Low complexity" evidence="10">
    <location>
        <begin position="980"/>
        <end position="991"/>
    </location>
</feature>
<dbReference type="InterPro" id="IPR011011">
    <property type="entry name" value="Znf_FYVE_PHD"/>
</dbReference>
<feature type="region of interest" description="Disordered" evidence="10">
    <location>
        <begin position="817"/>
        <end position="1017"/>
    </location>
</feature>
<evidence type="ECO:0000256" key="5">
    <source>
        <dbReference type="ARBA" id="ARBA00022833"/>
    </source>
</evidence>
<evidence type="ECO:0000256" key="9">
    <source>
        <dbReference type="PROSITE-ProRule" id="PRU00146"/>
    </source>
</evidence>
<dbReference type="PROSITE" id="PS01359">
    <property type="entry name" value="ZF_PHD_1"/>
    <property type="match status" value="1"/>
</dbReference>
<dbReference type="FunFam" id="3.30.40.10:FF:000007">
    <property type="entry name" value="Bromodomain containing 1, isoform CRA_b"/>
    <property type="match status" value="1"/>
</dbReference>
<dbReference type="PANTHER" id="PTHR13793">
    <property type="entry name" value="PHD FINGER PROTEINS"/>
    <property type="match status" value="1"/>
</dbReference>
<feature type="compositionally biased region" description="Low complexity" evidence="10">
    <location>
        <begin position="879"/>
        <end position="889"/>
    </location>
</feature>
<reference evidence="15" key="1">
    <citation type="submission" date="2023-10" db="EMBL/GenBank/DDBJ databases">
        <authorList>
            <person name="Noh H."/>
        </authorList>
    </citation>
    <scope>NUCLEOTIDE SEQUENCE</scope>
    <source>
        <strain evidence="15">DUCC4014</strain>
    </source>
</reference>
<keyword evidence="6 8" id="KW-0103">Bromodomain</keyword>
<name>A0AAF1BLC9_9TREE</name>
<dbReference type="CDD" id="cd15492">
    <property type="entry name" value="PHD_BRPF_JADE_like"/>
    <property type="match status" value="1"/>
</dbReference>
<feature type="region of interest" description="Disordered" evidence="10">
    <location>
        <begin position="692"/>
        <end position="771"/>
    </location>
</feature>
<dbReference type="InterPro" id="IPR019542">
    <property type="entry name" value="Enhancer_polycomb-like_N"/>
</dbReference>